<proteinExistence type="predicted"/>
<reference evidence="3" key="2">
    <citation type="submission" date="2015-01" db="EMBL/GenBank/DDBJ databases">
        <title>Evolutionary Origins and Diversification of the Mycorrhizal Mutualists.</title>
        <authorList>
            <consortium name="DOE Joint Genome Institute"/>
            <consortium name="Mycorrhizal Genomics Consortium"/>
            <person name="Kohler A."/>
            <person name="Kuo A."/>
            <person name="Nagy L.G."/>
            <person name="Floudas D."/>
            <person name="Copeland A."/>
            <person name="Barry K.W."/>
            <person name="Cichocki N."/>
            <person name="Veneault-Fourrey C."/>
            <person name="LaButti K."/>
            <person name="Lindquist E.A."/>
            <person name="Lipzen A."/>
            <person name="Lundell T."/>
            <person name="Morin E."/>
            <person name="Murat C."/>
            <person name="Riley R."/>
            <person name="Ohm R."/>
            <person name="Sun H."/>
            <person name="Tunlid A."/>
            <person name="Henrissat B."/>
            <person name="Grigoriev I.V."/>
            <person name="Hibbett D.S."/>
            <person name="Martin F."/>
        </authorList>
    </citation>
    <scope>NUCLEOTIDE SEQUENCE [LARGE SCALE GENOMIC DNA]</scope>
    <source>
        <strain evidence="3">h7</strain>
    </source>
</reference>
<evidence type="ECO:0000313" key="3">
    <source>
        <dbReference type="Proteomes" id="UP000053424"/>
    </source>
</evidence>
<accession>A0A0C2Z238</accession>
<gene>
    <name evidence="2" type="ORF">M413DRAFT_440732</name>
</gene>
<feature type="region of interest" description="Disordered" evidence="1">
    <location>
        <begin position="1"/>
        <end position="37"/>
    </location>
</feature>
<organism evidence="2 3">
    <name type="scientific">Hebeloma cylindrosporum</name>
    <dbReference type="NCBI Taxonomy" id="76867"/>
    <lineage>
        <taxon>Eukaryota</taxon>
        <taxon>Fungi</taxon>
        <taxon>Dikarya</taxon>
        <taxon>Basidiomycota</taxon>
        <taxon>Agaricomycotina</taxon>
        <taxon>Agaricomycetes</taxon>
        <taxon>Agaricomycetidae</taxon>
        <taxon>Agaricales</taxon>
        <taxon>Agaricineae</taxon>
        <taxon>Hymenogastraceae</taxon>
        <taxon>Hebeloma</taxon>
    </lineage>
</organism>
<dbReference type="HOGENOM" id="CLU_112554_1_0_1"/>
<protein>
    <submittedName>
        <fullName evidence="2">Uncharacterized protein</fullName>
    </submittedName>
</protein>
<evidence type="ECO:0000256" key="1">
    <source>
        <dbReference type="SAM" id="MobiDB-lite"/>
    </source>
</evidence>
<evidence type="ECO:0000313" key="2">
    <source>
        <dbReference type="EMBL" id="KIM47277.1"/>
    </source>
</evidence>
<feature type="compositionally biased region" description="Polar residues" evidence="1">
    <location>
        <begin position="22"/>
        <end position="37"/>
    </location>
</feature>
<feature type="compositionally biased region" description="Low complexity" evidence="1">
    <location>
        <begin position="9"/>
        <end position="21"/>
    </location>
</feature>
<dbReference type="AlphaFoldDB" id="A0A0C2Z238"/>
<keyword evidence="3" id="KW-1185">Reference proteome</keyword>
<reference evidence="2 3" key="1">
    <citation type="submission" date="2014-04" db="EMBL/GenBank/DDBJ databases">
        <authorList>
            <consortium name="DOE Joint Genome Institute"/>
            <person name="Kuo A."/>
            <person name="Gay G."/>
            <person name="Dore J."/>
            <person name="Kohler A."/>
            <person name="Nagy L.G."/>
            <person name="Floudas D."/>
            <person name="Copeland A."/>
            <person name="Barry K.W."/>
            <person name="Cichocki N."/>
            <person name="Veneault-Fourrey C."/>
            <person name="LaButti K."/>
            <person name="Lindquist E.A."/>
            <person name="Lipzen A."/>
            <person name="Lundell T."/>
            <person name="Morin E."/>
            <person name="Murat C."/>
            <person name="Sun H."/>
            <person name="Tunlid A."/>
            <person name="Henrissat B."/>
            <person name="Grigoriev I.V."/>
            <person name="Hibbett D.S."/>
            <person name="Martin F."/>
            <person name="Nordberg H.P."/>
            <person name="Cantor M.N."/>
            <person name="Hua S.X."/>
        </authorList>
    </citation>
    <scope>NUCLEOTIDE SEQUENCE [LARGE SCALE GENOMIC DNA]</scope>
    <source>
        <strain evidence="3">h7</strain>
    </source>
</reference>
<dbReference type="Proteomes" id="UP000053424">
    <property type="component" value="Unassembled WGS sequence"/>
</dbReference>
<name>A0A0C2Z238_HEBCY</name>
<dbReference type="OrthoDB" id="3203574at2759"/>
<sequence>MLSGSSNFPPQSQSLPSYSLQNTFGTNFGQGPQQQPFLSQTNQQDLLHQNADPNSPEVFKDNLRIVQQQVINLQDFAKRVLLSIQNAYQNGNSPAHTQADIATLKQMISVVIEKMRQSGVGALPIIPPSQTGAPVPPPSEAQLLANTTKSLQALYEKLQRSQESAAVAANLLSTDVSSRSGK</sequence>
<dbReference type="EMBL" id="KN831770">
    <property type="protein sequence ID" value="KIM47277.1"/>
    <property type="molecule type" value="Genomic_DNA"/>
</dbReference>